<dbReference type="PROSITE" id="PS50102">
    <property type="entry name" value="RRM"/>
    <property type="match status" value="1"/>
</dbReference>
<proteinExistence type="predicted"/>
<dbReference type="Gene3D" id="3.30.70.330">
    <property type="match status" value="1"/>
</dbReference>
<feature type="domain" description="RRM" evidence="3">
    <location>
        <begin position="28"/>
        <end position="129"/>
    </location>
</feature>
<accession>A0AAD9K9Q8</accession>
<gene>
    <name evidence="4" type="ORF">LSH36_25g08012</name>
</gene>
<dbReference type="InterPro" id="IPR012677">
    <property type="entry name" value="Nucleotide-bd_a/b_plait_sf"/>
</dbReference>
<dbReference type="AlphaFoldDB" id="A0AAD9K9Q8"/>
<dbReference type="SUPFAM" id="SSF54928">
    <property type="entry name" value="RNA-binding domain, RBD"/>
    <property type="match status" value="1"/>
</dbReference>
<comment type="caution">
    <text evidence="4">The sequence shown here is derived from an EMBL/GenBank/DDBJ whole genome shotgun (WGS) entry which is preliminary data.</text>
</comment>
<dbReference type="Proteomes" id="UP001208570">
    <property type="component" value="Unassembled WGS sequence"/>
</dbReference>
<dbReference type="InterPro" id="IPR000504">
    <property type="entry name" value="RRM_dom"/>
</dbReference>
<evidence type="ECO:0000256" key="2">
    <source>
        <dbReference type="PROSITE-ProRule" id="PRU00176"/>
    </source>
</evidence>
<dbReference type="GO" id="GO:0003723">
    <property type="term" value="F:RNA binding"/>
    <property type="evidence" value="ECO:0007669"/>
    <property type="project" value="UniProtKB-UniRule"/>
</dbReference>
<dbReference type="CDD" id="cd12684">
    <property type="entry name" value="RRM_cpo"/>
    <property type="match status" value="1"/>
</dbReference>
<organism evidence="4 5">
    <name type="scientific">Paralvinella palmiformis</name>
    <dbReference type="NCBI Taxonomy" id="53620"/>
    <lineage>
        <taxon>Eukaryota</taxon>
        <taxon>Metazoa</taxon>
        <taxon>Spiralia</taxon>
        <taxon>Lophotrochozoa</taxon>
        <taxon>Annelida</taxon>
        <taxon>Polychaeta</taxon>
        <taxon>Sedentaria</taxon>
        <taxon>Canalipalpata</taxon>
        <taxon>Terebellida</taxon>
        <taxon>Terebelliformia</taxon>
        <taxon>Alvinellidae</taxon>
        <taxon>Paralvinella</taxon>
    </lineage>
</organism>
<protein>
    <recommendedName>
        <fullName evidence="3">RRM domain-containing protein</fullName>
    </recommendedName>
</protein>
<dbReference type="PANTHER" id="PTHR10501">
    <property type="entry name" value="U1 SMALL NUCLEAR RIBONUCLEOPROTEIN A/U2 SMALL NUCLEAR RIBONUCLEOPROTEIN B"/>
    <property type="match status" value="1"/>
</dbReference>
<sequence length="282" mass="30069">MPGDATTIVTKALSWWFIDYYNCIFQVRTLFVSGLPMDAKPRELYLLFRAYKGYETSLLKVMGKAAAKSNIGYEGSLLKVTGKNGKTTSPVGFVTFSSRCAAEGAKQDLQGVKFDPDLPQTLRLEFAKSNTKVTKPKQQSPQPAATHPTFIHPLTGQELGAAAFFPGMAEPWAAHPLVSTSYAELAPTAAALHHPTLIQHPALAQVPIRHIHAGHATLAMAGHPTAAVPHPHLAASPVLGSPLGNGTGSPATTVFPGFSRLRIHNKGGTPVGFVEYQVGTDL</sequence>
<keyword evidence="1 2" id="KW-0694">RNA-binding</keyword>
<evidence type="ECO:0000313" key="5">
    <source>
        <dbReference type="Proteomes" id="UP001208570"/>
    </source>
</evidence>
<dbReference type="InterPro" id="IPR034788">
    <property type="entry name" value="Cpo_RRM"/>
</dbReference>
<keyword evidence="5" id="KW-1185">Reference proteome</keyword>
<evidence type="ECO:0000313" key="4">
    <source>
        <dbReference type="EMBL" id="KAK2167703.1"/>
    </source>
</evidence>
<dbReference type="EMBL" id="JAODUP010000025">
    <property type="protein sequence ID" value="KAK2167703.1"/>
    <property type="molecule type" value="Genomic_DNA"/>
</dbReference>
<evidence type="ECO:0000259" key="3">
    <source>
        <dbReference type="PROSITE" id="PS50102"/>
    </source>
</evidence>
<evidence type="ECO:0000256" key="1">
    <source>
        <dbReference type="ARBA" id="ARBA00022884"/>
    </source>
</evidence>
<name>A0AAD9K9Q8_9ANNE</name>
<dbReference type="InterPro" id="IPR035979">
    <property type="entry name" value="RBD_domain_sf"/>
</dbReference>
<reference evidence="4" key="1">
    <citation type="journal article" date="2023" name="Mol. Biol. Evol.">
        <title>Third-Generation Sequencing Reveals the Adaptive Role of the Epigenome in Three Deep-Sea Polychaetes.</title>
        <authorList>
            <person name="Perez M."/>
            <person name="Aroh O."/>
            <person name="Sun Y."/>
            <person name="Lan Y."/>
            <person name="Juniper S.K."/>
            <person name="Young C.R."/>
            <person name="Angers B."/>
            <person name="Qian P.Y."/>
        </authorList>
    </citation>
    <scope>NUCLEOTIDE SEQUENCE</scope>
    <source>
        <strain evidence="4">P08H-3</strain>
    </source>
</reference>